<evidence type="ECO:0000256" key="3">
    <source>
        <dbReference type="ARBA" id="ARBA00022448"/>
    </source>
</evidence>
<evidence type="ECO:0000313" key="12">
    <source>
        <dbReference type="Proteomes" id="UP000252187"/>
    </source>
</evidence>
<keyword evidence="8" id="KW-0046">Antibiotic resistance</keyword>
<feature type="transmembrane region" description="Helical" evidence="10">
    <location>
        <begin position="56"/>
        <end position="76"/>
    </location>
</feature>
<name>A0A365PAB4_9ACTN</name>
<dbReference type="InterPro" id="IPR000390">
    <property type="entry name" value="Small_drug/metabolite_transptr"/>
</dbReference>
<dbReference type="InterPro" id="IPR037185">
    <property type="entry name" value="EmrE-like"/>
</dbReference>
<keyword evidence="7 10" id="KW-0472">Membrane</keyword>
<dbReference type="GO" id="GO:0005886">
    <property type="term" value="C:plasma membrane"/>
    <property type="evidence" value="ECO:0007669"/>
    <property type="project" value="UniProtKB-SubCell"/>
</dbReference>
<evidence type="ECO:0000256" key="2">
    <source>
        <dbReference type="ARBA" id="ARBA00007822"/>
    </source>
</evidence>
<keyword evidence="5 9" id="KW-0812">Transmembrane</keyword>
<gene>
    <name evidence="11" type="ORF">DQ226_08550</name>
</gene>
<dbReference type="Pfam" id="PF00893">
    <property type="entry name" value="Multi_Drug_Res"/>
    <property type="match status" value="1"/>
</dbReference>
<dbReference type="PANTHER" id="PTHR30561">
    <property type="entry name" value="SMR FAMILY PROTON-DEPENDENT DRUG EFFLUX TRANSPORTER SUGE"/>
    <property type="match status" value="1"/>
</dbReference>
<evidence type="ECO:0000256" key="5">
    <source>
        <dbReference type="ARBA" id="ARBA00022692"/>
    </source>
</evidence>
<dbReference type="Proteomes" id="UP000252187">
    <property type="component" value="Unassembled WGS sequence"/>
</dbReference>
<sequence length="119" mass="12298">MTKWFFLGAAIVLEVAGSLSLKAALVAPAFYLLVVVGYVGAFLALFMSLRGGMGLGVGYGIWGASGVALTAVMSLVVFGEPITPLMVLGIVFIMGGVLLVELGSQAAQKKSDEVMEVAR</sequence>
<dbReference type="InterPro" id="IPR045324">
    <property type="entry name" value="Small_multidrug_res"/>
</dbReference>
<evidence type="ECO:0000313" key="11">
    <source>
        <dbReference type="EMBL" id="RBA36824.1"/>
    </source>
</evidence>
<keyword evidence="4" id="KW-1003">Cell membrane</keyword>
<reference evidence="11 12" key="1">
    <citation type="submission" date="2018-06" db="EMBL/GenBank/DDBJ databases">
        <title>Whole genome sequencing of four bacterial strains from South Shetland trench revealing bio-synthetic gene clusters.</title>
        <authorList>
            <person name="Abdel-Mageed W.M."/>
            <person name="Lehri B."/>
            <person name="Jarmusch S.A."/>
            <person name="Miranda K."/>
            <person name="Goodfellow M."/>
            <person name="Jaspars M."/>
            <person name="Karlyshev A.V."/>
        </authorList>
    </citation>
    <scope>NUCLEOTIDE SEQUENCE [LARGE SCALE GENOMIC DNA]</scope>
    <source>
        <strain evidence="11 12">SST1</strain>
    </source>
</reference>
<comment type="similarity">
    <text evidence="2">Belongs to the drug/metabolite transporter (DMT) superfamily. Small multidrug resistance (SMR) (TC 2.A.7.1) family. Mmr subfamily.</text>
</comment>
<dbReference type="RefSeq" id="WP_119192508.1">
    <property type="nucleotide sequence ID" value="NZ_JALXXI010000043.1"/>
</dbReference>
<feature type="transmembrane region" description="Helical" evidence="10">
    <location>
        <begin position="82"/>
        <end position="100"/>
    </location>
</feature>
<dbReference type="Gene3D" id="1.10.3730.20">
    <property type="match status" value="1"/>
</dbReference>
<evidence type="ECO:0000256" key="7">
    <source>
        <dbReference type="ARBA" id="ARBA00023136"/>
    </source>
</evidence>
<keyword evidence="3" id="KW-0813">Transport</keyword>
<dbReference type="PANTHER" id="PTHR30561:SF1">
    <property type="entry name" value="MULTIDRUG TRANSPORTER EMRE"/>
    <property type="match status" value="1"/>
</dbReference>
<dbReference type="GO" id="GO:0022857">
    <property type="term" value="F:transmembrane transporter activity"/>
    <property type="evidence" value="ECO:0007669"/>
    <property type="project" value="InterPro"/>
</dbReference>
<protein>
    <submittedName>
        <fullName evidence="11">QacE family quaternary ammonium compound efflux SMR transporter</fullName>
    </submittedName>
</protein>
<evidence type="ECO:0000256" key="1">
    <source>
        <dbReference type="ARBA" id="ARBA00004651"/>
    </source>
</evidence>
<dbReference type="AlphaFoldDB" id="A0A365PAB4"/>
<dbReference type="GO" id="GO:0046677">
    <property type="term" value="P:response to antibiotic"/>
    <property type="evidence" value="ECO:0007669"/>
    <property type="project" value="UniProtKB-KW"/>
</dbReference>
<evidence type="ECO:0000256" key="4">
    <source>
        <dbReference type="ARBA" id="ARBA00022475"/>
    </source>
</evidence>
<dbReference type="SUPFAM" id="SSF103481">
    <property type="entry name" value="Multidrug resistance efflux transporter EmrE"/>
    <property type="match status" value="1"/>
</dbReference>
<accession>A0A365PAB4</accession>
<comment type="caution">
    <text evidence="11">The sequence shown here is derived from an EMBL/GenBank/DDBJ whole genome shotgun (WGS) entry which is preliminary data.</text>
</comment>
<evidence type="ECO:0000256" key="8">
    <source>
        <dbReference type="ARBA" id="ARBA00023251"/>
    </source>
</evidence>
<organism evidence="11 12">
    <name type="scientific">Dietzia maris</name>
    <dbReference type="NCBI Taxonomy" id="37915"/>
    <lineage>
        <taxon>Bacteria</taxon>
        <taxon>Bacillati</taxon>
        <taxon>Actinomycetota</taxon>
        <taxon>Actinomycetes</taxon>
        <taxon>Mycobacteriales</taxon>
        <taxon>Dietziaceae</taxon>
        <taxon>Dietzia</taxon>
    </lineage>
</organism>
<comment type="subcellular location">
    <subcellularLocation>
        <location evidence="1 9">Cell membrane</location>
        <topology evidence="1 9">Multi-pass membrane protein</topology>
    </subcellularLocation>
</comment>
<evidence type="ECO:0000256" key="10">
    <source>
        <dbReference type="SAM" id="Phobius"/>
    </source>
</evidence>
<keyword evidence="6 10" id="KW-1133">Transmembrane helix</keyword>
<evidence type="ECO:0000256" key="6">
    <source>
        <dbReference type="ARBA" id="ARBA00022989"/>
    </source>
</evidence>
<dbReference type="EMBL" id="QNTT01000018">
    <property type="protein sequence ID" value="RBA36824.1"/>
    <property type="molecule type" value="Genomic_DNA"/>
</dbReference>
<evidence type="ECO:0000256" key="9">
    <source>
        <dbReference type="RuleBase" id="RU003942"/>
    </source>
</evidence>
<proteinExistence type="inferred from homology"/>
<feature type="transmembrane region" description="Helical" evidence="10">
    <location>
        <begin position="30"/>
        <end position="49"/>
    </location>
</feature>